<dbReference type="OrthoDB" id="882812at2"/>
<dbReference type="RefSeq" id="WP_136693324.1">
    <property type="nucleotide sequence ID" value="NZ_SSHH01000002.1"/>
</dbReference>
<keyword evidence="2" id="KW-1185">Reference proteome</keyword>
<comment type="caution">
    <text evidence="1">The sequence shown here is derived from an EMBL/GenBank/DDBJ whole genome shotgun (WGS) entry which is preliminary data.</text>
</comment>
<dbReference type="AlphaFoldDB" id="A0A4T3F063"/>
<reference evidence="1 2" key="1">
    <citation type="submission" date="2019-04" db="EMBL/GenBank/DDBJ databases">
        <title>Altererythrobacter aquimixticola sp. nov., isolated from sediment of junction between the ocean and a freshwater spring.</title>
        <authorList>
            <person name="Yoon J.-H."/>
        </authorList>
    </citation>
    <scope>NUCLEOTIDE SEQUENCE [LARGE SCALE GENOMIC DNA]</scope>
    <source>
        <strain evidence="1 2">SSKS-13</strain>
    </source>
</reference>
<evidence type="ECO:0000313" key="2">
    <source>
        <dbReference type="Proteomes" id="UP000309389"/>
    </source>
</evidence>
<organism evidence="1 2">
    <name type="scientific">Alteraurantiacibacter aquimixticola</name>
    <dbReference type="NCBI Taxonomy" id="2489173"/>
    <lineage>
        <taxon>Bacteria</taxon>
        <taxon>Pseudomonadati</taxon>
        <taxon>Pseudomonadota</taxon>
        <taxon>Alphaproteobacteria</taxon>
        <taxon>Sphingomonadales</taxon>
        <taxon>Erythrobacteraceae</taxon>
        <taxon>Alteraurantiacibacter</taxon>
    </lineage>
</organism>
<sequence>MSYDLMVFDADTAPRDREAFMEWYAQQTQWGEGHSYEDASVTTPRLRAWYEAMKAVWFPMNGPDAIFNELPDDSPLWDDDHVTGYTIGRASIYCDFRWSKAEEARSAVVTLAKKHEVGFFDVSEDQGIIAFPGDNFT</sequence>
<proteinExistence type="predicted"/>
<dbReference type="EMBL" id="SSHH01000002">
    <property type="protein sequence ID" value="TIX50304.1"/>
    <property type="molecule type" value="Genomic_DNA"/>
</dbReference>
<gene>
    <name evidence="1" type="ORF">E5222_08445</name>
</gene>
<name>A0A4T3F063_9SPHN</name>
<protein>
    <submittedName>
        <fullName evidence="1">Uncharacterized protein</fullName>
    </submittedName>
</protein>
<dbReference type="Proteomes" id="UP000309389">
    <property type="component" value="Unassembled WGS sequence"/>
</dbReference>
<accession>A0A4T3F063</accession>
<evidence type="ECO:0000313" key="1">
    <source>
        <dbReference type="EMBL" id="TIX50304.1"/>
    </source>
</evidence>